<dbReference type="SUPFAM" id="SSF88946">
    <property type="entry name" value="Sigma2 domain of RNA polymerase sigma factors"/>
    <property type="match status" value="1"/>
</dbReference>
<dbReference type="Proteomes" id="UP000317010">
    <property type="component" value="Unassembled WGS sequence"/>
</dbReference>
<evidence type="ECO:0000313" key="7">
    <source>
        <dbReference type="EMBL" id="TWI95849.1"/>
    </source>
</evidence>
<evidence type="ECO:0000256" key="3">
    <source>
        <dbReference type="ARBA" id="ARBA00023082"/>
    </source>
</evidence>
<protein>
    <submittedName>
        <fullName evidence="7">RNA polymerase sigma-70 factor (ECF subfamily)</fullName>
    </submittedName>
</protein>
<accession>A0A562TQJ7</accession>
<dbReference type="Gene3D" id="1.10.1740.10">
    <property type="match status" value="1"/>
</dbReference>
<dbReference type="GO" id="GO:0016987">
    <property type="term" value="F:sigma factor activity"/>
    <property type="evidence" value="ECO:0007669"/>
    <property type="project" value="UniProtKB-KW"/>
</dbReference>
<sequence>MFIQSKTCANYVLDIGNKTIYVCNKPVVDQLMSCYKIHTDRELAHLLKDSDELAFTEIHNRYYGILYRHAYKNLADEQEIEDILQDVFIYLWHNRQSIDPAENIAAYLYTAVRHKMLNNFRHSKVKQKHISSLQSFINTNQPETDESICLKQLTAIIEAEVSQLPPKMRQVFEMSRNGNLSHQEIAEQLQISTHTVKKQVNNSLKVLRLKLSGKFFSFFF</sequence>
<dbReference type="InterPro" id="IPR013249">
    <property type="entry name" value="RNA_pol_sigma70_r4_t2"/>
</dbReference>
<keyword evidence="3" id="KW-0731">Sigma factor</keyword>
<dbReference type="InterPro" id="IPR014284">
    <property type="entry name" value="RNA_pol_sigma-70_dom"/>
</dbReference>
<dbReference type="InterPro" id="IPR013325">
    <property type="entry name" value="RNA_pol_sigma_r2"/>
</dbReference>
<evidence type="ECO:0000256" key="2">
    <source>
        <dbReference type="ARBA" id="ARBA00023015"/>
    </source>
</evidence>
<dbReference type="Gene3D" id="1.10.10.10">
    <property type="entry name" value="Winged helix-like DNA-binding domain superfamily/Winged helix DNA-binding domain"/>
    <property type="match status" value="1"/>
</dbReference>
<reference evidence="7 8" key="1">
    <citation type="submission" date="2019-07" db="EMBL/GenBank/DDBJ databases">
        <title>Genomic Encyclopedia of Archaeal and Bacterial Type Strains, Phase II (KMG-II): from individual species to whole genera.</title>
        <authorList>
            <person name="Goeker M."/>
        </authorList>
    </citation>
    <scope>NUCLEOTIDE SEQUENCE [LARGE SCALE GENOMIC DNA]</scope>
    <source>
        <strain evidence="7 8">ATCC BAA-1854</strain>
    </source>
</reference>
<dbReference type="NCBIfam" id="TIGR02937">
    <property type="entry name" value="sigma70-ECF"/>
    <property type="match status" value="1"/>
</dbReference>
<evidence type="ECO:0000259" key="6">
    <source>
        <dbReference type="Pfam" id="PF08281"/>
    </source>
</evidence>
<dbReference type="Pfam" id="PF04542">
    <property type="entry name" value="Sigma70_r2"/>
    <property type="match status" value="1"/>
</dbReference>
<dbReference type="InterPro" id="IPR036388">
    <property type="entry name" value="WH-like_DNA-bd_sf"/>
</dbReference>
<dbReference type="InterPro" id="IPR007627">
    <property type="entry name" value="RNA_pol_sigma70_r2"/>
</dbReference>
<dbReference type="EMBL" id="VLLI01000014">
    <property type="protein sequence ID" value="TWI95849.1"/>
    <property type="molecule type" value="Genomic_DNA"/>
</dbReference>
<dbReference type="InterPro" id="IPR014327">
    <property type="entry name" value="RNA_pol_sigma70_bacteroid"/>
</dbReference>
<keyword evidence="8" id="KW-1185">Reference proteome</keyword>
<evidence type="ECO:0000256" key="1">
    <source>
        <dbReference type="ARBA" id="ARBA00010641"/>
    </source>
</evidence>
<keyword evidence="4" id="KW-0804">Transcription</keyword>
<keyword evidence="2" id="KW-0805">Transcription regulation</keyword>
<evidence type="ECO:0000256" key="4">
    <source>
        <dbReference type="ARBA" id="ARBA00023163"/>
    </source>
</evidence>
<feature type="domain" description="RNA polymerase sigma-70 region 2" evidence="5">
    <location>
        <begin position="60"/>
        <end position="123"/>
    </location>
</feature>
<dbReference type="PANTHER" id="PTHR43133">
    <property type="entry name" value="RNA POLYMERASE ECF-TYPE SIGMA FACTO"/>
    <property type="match status" value="1"/>
</dbReference>
<evidence type="ECO:0000313" key="8">
    <source>
        <dbReference type="Proteomes" id="UP000317010"/>
    </source>
</evidence>
<dbReference type="InterPro" id="IPR013324">
    <property type="entry name" value="RNA_pol_sigma_r3/r4-like"/>
</dbReference>
<dbReference type="GO" id="GO:0006352">
    <property type="term" value="P:DNA-templated transcription initiation"/>
    <property type="evidence" value="ECO:0007669"/>
    <property type="project" value="InterPro"/>
</dbReference>
<gene>
    <name evidence="7" type="ORF">JN11_04124</name>
</gene>
<dbReference type="PANTHER" id="PTHR43133:SF46">
    <property type="entry name" value="RNA POLYMERASE SIGMA-70 FACTOR ECF SUBFAMILY"/>
    <property type="match status" value="1"/>
</dbReference>
<dbReference type="InterPro" id="IPR039425">
    <property type="entry name" value="RNA_pol_sigma-70-like"/>
</dbReference>
<dbReference type="CDD" id="cd06171">
    <property type="entry name" value="Sigma70_r4"/>
    <property type="match status" value="1"/>
</dbReference>
<comment type="caution">
    <text evidence="7">The sequence shown here is derived from an EMBL/GenBank/DDBJ whole genome shotgun (WGS) entry which is preliminary data.</text>
</comment>
<name>A0A562TQJ7_9SPHI</name>
<dbReference type="RefSeq" id="WP_246139063.1">
    <property type="nucleotide sequence ID" value="NZ_VLLI01000014.1"/>
</dbReference>
<dbReference type="NCBIfam" id="TIGR02985">
    <property type="entry name" value="Sig70_bacteroi1"/>
    <property type="match status" value="1"/>
</dbReference>
<dbReference type="GO" id="GO:0003677">
    <property type="term" value="F:DNA binding"/>
    <property type="evidence" value="ECO:0007669"/>
    <property type="project" value="InterPro"/>
</dbReference>
<feature type="domain" description="RNA polymerase sigma factor 70 region 4 type 2" evidence="6">
    <location>
        <begin position="156"/>
        <end position="205"/>
    </location>
</feature>
<organism evidence="7 8">
    <name type="scientific">Mucilaginibacter frigoritolerans</name>
    <dbReference type="NCBI Taxonomy" id="652788"/>
    <lineage>
        <taxon>Bacteria</taxon>
        <taxon>Pseudomonadati</taxon>
        <taxon>Bacteroidota</taxon>
        <taxon>Sphingobacteriia</taxon>
        <taxon>Sphingobacteriales</taxon>
        <taxon>Sphingobacteriaceae</taxon>
        <taxon>Mucilaginibacter</taxon>
    </lineage>
</organism>
<dbReference type="AlphaFoldDB" id="A0A562TQJ7"/>
<dbReference type="Pfam" id="PF08281">
    <property type="entry name" value="Sigma70_r4_2"/>
    <property type="match status" value="1"/>
</dbReference>
<proteinExistence type="inferred from homology"/>
<dbReference type="SUPFAM" id="SSF88659">
    <property type="entry name" value="Sigma3 and sigma4 domains of RNA polymerase sigma factors"/>
    <property type="match status" value="1"/>
</dbReference>
<comment type="similarity">
    <text evidence="1">Belongs to the sigma-70 factor family. ECF subfamily.</text>
</comment>
<evidence type="ECO:0000259" key="5">
    <source>
        <dbReference type="Pfam" id="PF04542"/>
    </source>
</evidence>